<gene>
    <name evidence="1" type="ORF">DB44_EW00090</name>
</gene>
<organism evidence="1 2">
    <name type="scientific">Candidatus Protochlamydia amoebophila</name>
    <dbReference type="NCBI Taxonomy" id="362787"/>
    <lineage>
        <taxon>Bacteria</taxon>
        <taxon>Pseudomonadati</taxon>
        <taxon>Chlamydiota</taxon>
        <taxon>Chlamydiia</taxon>
        <taxon>Parachlamydiales</taxon>
        <taxon>Parachlamydiaceae</taxon>
        <taxon>Candidatus Protochlamydia</taxon>
    </lineage>
</organism>
<proteinExistence type="predicted"/>
<evidence type="ECO:0000313" key="1">
    <source>
        <dbReference type="EMBL" id="KIC71037.1"/>
    </source>
</evidence>
<dbReference type="EMBL" id="JSAN01000120">
    <property type="protein sequence ID" value="KIC71037.1"/>
    <property type="molecule type" value="Genomic_DNA"/>
</dbReference>
<sequence length="39" mass="4382">MFGKQNKVMGMGVFKPLQGGDKVLNVLYHPNFELNTIES</sequence>
<dbReference type="AlphaFoldDB" id="A0A0C1JUT5"/>
<protein>
    <submittedName>
        <fullName evidence="1">Uncharacterized protein</fullName>
    </submittedName>
</protein>
<evidence type="ECO:0000313" key="2">
    <source>
        <dbReference type="Proteomes" id="UP000031465"/>
    </source>
</evidence>
<dbReference type="Proteomes" id="UP000031465">
    <property type="component" value="Unassembled WGS sequence"/>
</dbReference>
<name>A0A0C1JUT5_9BACT</name>
<comment type="caution">
    <text evidence="1">The sequence shown here is derived from an EMBL/GenBank/DDBJ whole genome shotgun (WGS) entry which is preliminary data.</text>
</comment>
<reference evidence="1 2" key="1">
    <citation type="journal article" date="2014" name="Mol. Biol. Evol.">
        <title>Massive expansion of Ubiquitination-related gene families within the Chlamydiae.</title>
        <authorList>
            <person name="Domman D."/>
            <person name="Collingro A."/>
            <person name="Lagkouvardos I."/>
            <person name="Gehre L."/>
            <person name="Weinmaier T."/>
            <person name="Rattei T."/>
            <person name="Subtil A."/>
            <person name="Horn M."/>
        </authorList>
    </citation>
    <scope>NUCLEOTIDE SEQUENCE [LARGE SCALE GENOMIC DNA]</scope>
    <source>
        <strain evidence="1 2">EI2</strain>
    </source>
</reference>
<accession>A0A0C1JUT5</accession>